<reference evidence="9 10" key="1">
    <citation type="journal article" date="2020" name="Nat. Commun.">
        <title>Genome of Tripterygium wilfordii and identification of cytochrome P450 involved in triptolide biosynthesis.</title>
        <authorList>
            <person name="Tu L."/>
            <person name="Su P."/>
            <person name="Zhang Z."/>
            <person name="Gao L."/>
            <person name="Wang J."/>
            <person name="Hu T."/>
            <person name="Zhou J."/>
            <person name="Zhang Y."/>
            <person name="Zhao Y."/>
            <person name="Liu Y."/>
            <person name="Song Y."/>
            <person name="Tong Y."/>
            <person name="Lu Y."/>
            <person name="Yang J."/>
            <person name="Xu C."/>
            <person name="Jia M."/>
            <person name="Peters R.J."/>
            <person name="Huang L."/>
            <person name="Gao W."/>
        </authorList>
    </citation>
    <scope>NUCLEOTIDE SEQUENCE [LARGE SCALE GENOMIC DNA]</scope>
    <source>
        <strain evidence="10">cv. XIE 37</strain>
        <tissue evidence="9">Leaf</tissue>
    </source>
</reference>
<dbReference type="AlphaFoldDB" id="A0A7J7CMR5"/>
<dbReference type="CDD" id="cd04476">
    <property type="entry name" value="RPA1_DBD_C"/>
    <property type="match status" value="1"/>
</dbReference>
<evidence type="ECO:0000256" key="2">
    <source>
        <dbReference type="ARBA" id="ARBA00022723"/>
    </source>
</evidence>
<dbReference type="EMBL" id="JAAARO010000015">
    <property type="protein sequence ID" value="KAF5735395.1"/>
    <property type="molecule type" value="Genomic_DNA"/>
</dbReference>
<dbReference type="GO" id="GO:0003677">
    <property type="term" value="F:DNA binding"/>
    <property type="evidence" value="ECO:0007669"/>
    <property type="project" value="UniProtKB-KW"/>
</dbReference>
<dbReference type="GO" id="GO:0008270">
    <property type="term" value="F:zinc ion binding"/>
    <property type="evidence" value="ECO:0007669"/>
    <property type="project" value="UniProtKB-KW"/>
</dbReference>
<keyword evidence="2" id="KW-0479">Metal-binding</keyword>
<evidence type="ECO:0008006" key="11">
    <source>
        <dbReference type="Google" id="ProtNLM"/>
    </source>
</evidence>
<feature type="domain" description="Replication factor A C-terminal" evidence="7">
    <location>
        <begin position="290"/>
        <end position="405"/>
    </location>
</feature>
<dbReference type="Gene3D" id="2.40.50.140">
    <property type="entry name" value="Nucleic acid-binding proteins"/>
    <property type="match status" value="3"/>
</dbReference>
<dbReference type="Pfam" id="PF02721">
    <property type="entry name" value="DUF223"/>
    <property type="match status" value="1"/>
</dbReference>
<accession>A0A7J7CMR5</accession>
<dbReference type="PANTHER" id="PTHR47165:SF4">
    <property type="entry name" value="OS03G0429900 PROTEIN"/>
    <property type="match status" value="1"/>
</dbReference>
<organism evidence="9 10">
    <name type="scientific">Tripterygium wilfordii</name>
    <name type="common">Thunder God vine</name>
    <dbReference type="NCBI Taxonomy" id="458696"/>
    <lineage>
        <taxon>Eukaryota</taxon>
        <taxon>Viridiplantae</taxon>
        <taxon>Streptophyta</taxon>
        <taxon>Embryophyta</taxon>
        <taxon>Tracheophyta</taxon>
        <taxon>Spermatophyta</taxon>
        <taxon>Magnoliopsida</taxon>
        <taxon>eudicotyledons</taxon>
        <taxon>Gunneridae</taxon>
        <taxon>Pentapetalae</taxon>
        <taxon>rosids</taxon>
        <taxon>fabids</taxon>
        <taxon>Celastrales</taxon>
        <taxon>Celastraceae</taxon>
        <taxon>Tripterygium</taxon>
    </lineage>
</organism>
<sequence>MDSTPLAELHIGQRNYKITCRVTKIWDATNPTMQDQLMSVDFMLVDNQAMAIQGSIRKEDAARMKELIKEGQIYTFSNFIVTAAKKNFRVCHHKLMIRLGTWSIIKEIMDHQLHIPNHSFSLIDDKELESRLYNDMYLTDIVGHLTSVTKVSYAYVNGRNVTKKNLIIQTLSMKDIPVTLWGTNAEGFDEKNVIDLARKEPLIAVLTTMTIRAFKGETTLSSTSATRIYLNLDTEDVHAFRSRLAYPLEVTTLAQSPEDKQSHVNAAISSRKTIYELLRLDRFADLGKKFICEATIKEIDTSRGWWYNACSKCKVGVTNYDGILSCRKCGPIESLPIPWYKLDAIAADDSGEAHFFMFGKHVEKLVKVLATQLSNLPSSNRIVVPPIIEQICGQKYTFTVSINEREITMPDLTFNISQVIKETPPDQHSSPLL</sequence>
<dbReference type="InParanoid" id="A0A7J7CMR5"/>
<evidence type="ECO:0000256" key="4">
    <source>
        <dbReference type="ARBA" id="ARBA00022833"/>
    </source>
</evidence>
<comment type="similarity">
    <text evidence="1">Belongs to the replication factor A protein 1 family.</text>
</comment>
<evidence type="ECO:0000259" key="7">
    <source>
        <dbReference type="Pfam" id="PF08646"/>
    </source>
</evidence>
<dbReference type="InterPro" id="IPR003871">
    <property type="entry name" value="RFA1B/D_OB_1st"/>
</dbReference>
<evidence type="ECO:0000256" key="3">
    <source>
        <dbReference type="ARBA" id="ARBA00022771"/>
    </source>
</evidence>
<dbReference type="InterPro" id="IPR013955">
    <property type="entry name" value="Rep_factor-A_C"/>
</dbReference>
<evidence type="ECO:0000256" key="1">
    <source>
        <dbReference type="ARBA" id="ARBA00005690"/>
    </source>
</evidence>
<dbReference type="Pfam" id="PF08646">
    <property type="entry name" value="Rep_fac-A_C"/>
    <property type="match status" value="1"/>
</dbReference>
<dbReference type="CDD" id="cd04480">
    <property type="entry name" value="RPA1_DBD_A_like"/>
    <property type="match status" value="1"/>
</dbReference>
<dbReference type="Proteomes" id="UP000593562">
    <property type="component" value="Unassembled WGS sequence"/>
</dbReference>
<dbReference type="PANTHER" id="PTHR47165">
    <property type="entry name" value="OS03G0429900 PROTEIN"/>
    <property type="match status" value="1"/>
</dbReference>
<dbReference type="InterPro" id="IPR047192">
    <property type="entry name" value="Euk_RPA1_DBD_C"/>
</dbReference>
<feature type="domain" description="Replication protein A OB" evidence="8">
    <location>
        <begin position="138"/>
        <end position="229"/>
    </location>
</feature>
<keyword evidence="4" id="KW-0862">Zinc</keyword>
<feature type="domain" description="Replication protein A 70 kDa DNA-binding subunit B/D first OB fold" evidence="6">
    <location>
        <begin position="6"/>
        <end position="98"/>
    </location>
</feature>
<evidence type="ECO:0000259" key="8">
    <source>
        <dbReference type="Pfam" id="PF16900"/>
    </source>
</evidence>
<evidence type="ECO:0000313" key="9">
    <source>
        <dbReference type="EMBL" id="KAF5735395.1"/>
    </source>
</evidence>
<evidence type="ECO:0000259" key="6">
    <source>
        <dbReference type="Pfam" id="PF02721"/>
    </source>
</evidence>
<dbReference type="CDD" id="cd04481">
    <property type="entry name" value="RPA1_DBD_B_like"/>
    <property type="match status" value="1"/>
</dbReference>
<dbReference type="InterPro" id="IPR012340">
    <property type="entry name" value="NA-bd_OB-fold"/>
</dbReference>
<protein>
    <recommendedName>
        <fullName evidence="11">Replication factor A C-terminal domain-containing protein</fullName>
    </recommendedName>
</protein>
<comment type="caution">
    <text evidence="9">The sequence shown here is derived from an EMBL/GenBank/DDBJ whole genome shotgun (WGS) entry which is preliminary data.</text>
</comment>
<keyword evidence="10" id="KW-1185">Reference proteome</keyword>
<gene>
    <name evidence="9" type="ORF">HS088_TW15G00897</name>
</gene>
<dbReference type="SUPFAM" id="SSF50249">
    <property type="entry name" value="Nucleic acid-binding proteins"/>
    <property type="match status" value="3"/>
</dbReference>
<keyword evidence="3" id="KW-0863">Zinc-finger</keyword>
<name>A0A7J7CMR5_TRIWF</name>
<evidence type="ECO:0000256" key="5">
    <source>
        <dbReference type="ARBA" id="ARBA00023125"/>
    </source>
</evidence>
<keyword evidence="5" id="KW-0238">DNA-binding</keyword>
<proteinExistence type="inferred from homology"/>
<dbReference type="Pfam" id="PF16900">
    <property type="entry name" value="REPA_OB_2"/>
    <property type="match status" value="1"/>
</dbReference>
<evidence type="ECO:0000313" key="10">
    <source>
        <dbReference type="Proteomes" id="UP000593562"/>
    </source>
</evidence>
<dbReference type="InterPro" id="IPR031657">
    <property type="entry name" value="REPA_OB_2"/>
</dbReference>